<dbReference type="Proteomes" id="UP000000759">
    <property type="component" value="Chromosome 5"/>
</dbReference>
<dbReference type="AlphaFoldDB" id="B7FVA3"/>
<dbReference type="Pfam" id="PF01612">
    <property type="entry name" value="DNA_pol_A_exo1"/>
    <property type="match status" value="1"/>
</dbReference>
<protein>
    <recommendedName>
        <fullName evidence="3">3'-5' exonuclease domain-containing protein</fullName>
    </recommendedName>
</protein>
<evidence type="ECO:0000313" key="4">
    <source>
        <dbReference type="EMBL" id="EEC49589.1"/>
    </source>
</evidence>
<dbReference type="RefSeq" id="XP_002178891.1">
    <property type="nucleotide sequence ID" value="XM_002178855.1"/>
</dbReference>
<dbReference type="STRING" id="556484.B7FVA3"/>
<dbReference type="InterPro" id="IPR052408">
    <property type="entry name" value="Exonuclease_MUT-7-like"/>
</dbReference>
<accession>B7FVA3</accession>
<keyword evidence="1" id="KW-0040">ANK repeat</keyword>
<dbReference type="PANTHER" id="PTHR47765:SF2">
    <property type="entry name" value="EXONUCLEASE MUT-7 HOMOLOG"/>
    <property type="match status" value="1"/>
</dbReference>
<evidence type="ECO:0000256" key="1">
    <source>
        <dbReference type="PROSITE-ProRule" id="PRU00023"/>
    </source>
</evidence>
<feature type="region of interest" description="Disordered" evidence="2">
    <location>
        <begin position="1"/>
        <end position="21"/>
    </location>
</feature>
<sequence>MDRVSRLPSTAPLGEGERFRPSTTTIGSLSLRMLLTFLTSSYRPASTYRNMQVASANPSTSIPTTIVLSVRCSSAQLKRAAGSQSLETLRSALLGWTVTDVDGMAQDVDASGGKGPLHMAAWQGCVENLTHLLDDWGCDVNVIARGEFSFGKTPIFFAATQSRADVLLFLLDRGAHVKIVNNKGQSIRSIAASHFEDPTIIDRIIQAEIGQANSPWRNYRETHGDGLEYGDLDPRFLDRPLRETDTEPRPSDGKNQRQAAAERKRRPIAASPIPSLTANEICVLEQSWQSIEKTCGTNGLTTAGTLFQDCTDDFWTIVELNDKLRQSWIPSFVSRLSSVSGHRSLWKEWMQLVRPTSDMRQRKLIDKIVAQLTIDRSSDAAINRIGAIESNNRLEFQQRSLPKFIPPSLTSEPWKTACEAVQGLTISYYYDEATNVLQLPNQPVWIDAVEEMGRLRKTLATCTVVAIDTEWYTNPVDGSTCLATIQVAIRRTNAGDPNDSQILSWVVDLIGTRYEAETRERYVEGCRDLVEELLENYVVLGFAVGHDLHILAEWVARPFNTNRVLDLQRLWAAKAMPGLAACVERYAVIESNCENECDIKRYCLSKDEQCSEWNRRPLTSSQIEYAGLDAAILMTLLAERYREEQQWGKVDEGWV</sequence>
<dbReference type="InParanoid" id="B7FVA3"/>
<dbReference type="OMA" id="IESNCEN"/>
<feature type="repeat" description="ANK" evidence="1">
    <location>
        <begin position="150"/>
        <end position="182"/>
    </location>
</feature>
<dbReference type="InterPro" id="IPR012337">
    <property type="entry name" value="RNaseH-like_sf"/>
</dbReference>
<dbReference type="Gene3D" id="1.25.40.20">
    <property type="entry name" value="Ankyrin repeat-containing domain"/>
    <property type="match status" value="1"/>
</dbReference>
<evidence type="ECO:0000259" key="3">
    <source>
        <dbReference type="Pfam" id="PF01612"/>
    </source>
</evidence>
<dbReference type="GO" id="GO:0006139">
    <property type="term" value="P:nucleobase-containing compound metabolic process"/>
    <property type="evidence" value="ECO:0007669"/>
    <property type="project" value="InterPro"/>
</dbReference>
<dbReference type="PANTHER" id="PTHR47765">
    <property type="entry name" value="3'-5' EXONUCLEASE DOMAIN-CONTAINING PROTEIN"/>
    <property type="match status" value="1"/>
</dbReference>
<gene>
    <name evidence="4" type="ORF">PHATRDRAFT_45013</name>
</gene>
<dbReference type="Gene3D" id="3.30.420.10">
    <property type="entry name" value="Ribonuclease H-like superfamily/Ribonuclease H"/>
    <property type="match status" value="1"/>
</dbReference>
<feature type="compositionally biased region" description="Basic and acidic residues" evidence="2">
    <location>
        <begin position="227"/>
        <end position="255"/>
    </location>
</feature>
<evidence type="ECO:0000256" key="2">
    <source>
        <dbReference type="SAM" id="MobiDB-lite"/>
    </source>
</evidence>
<dbReference type="InterPro" id="IPR036770">
    <property type="entry name" value="Ankyrin_rpt-contain_sf"/>
</dbReference>
<name>B7FVA3_PHATC</name>
<reference evidence="4 5" key="1">
    <citation type="journal article" date="2008" name="Nature">
        <title>The Phaeodactylum genome reveals the evolutionary history of diatom genomes.</title>
        <authorList>
            <person name="Bowler C."/>
            <person name="Allen A.E."/>
            <person name="Badger J.H."/>
            <person name="Grimwood J."/>
            <person name="Jabbari K."/>
            <person name="Kuo A."/>
            <person name="Maheswari U."/>
            <person name="Martens C."/>
            <person name="Maumus F."/>
            <person name="Otillar R.P."/>
            <person name="Rayko E."/>
            <person name="Salamov A."/>
            <person name="Vandepoele K."/>
            <person name="Beszteri B."/>
            <person name="Gruber A."/>
            <person name="Heijde M."/>
            <person name="Katinka M."/>
            <person name="Mock T."/>
            <person name="Valentin K."/>
            <person name="Verret F."/>
            <person name="Berges J.A."/>
            <person name="Brownlee C."/>
            <person name="Cadoret J.P."/>
            <person name="Chiovitti A."/>
            <person name="Choi C.J."/>
            <person name="Coesel S."/>
            <person name="De Martino A."/>
            <person name="Detter J.C."/>
            <person name="Durkin C."/>
            <person name="Falciatore A."/>
            <person name="Fournet J."/>
            <person name="Haruta M."/>
            <person name="Huysman M.J."/>
            <person name="Jenkins B.D."/>
            <person name="Jiroutova K."/>
            <person name="Jorgensen R.E."/>
            <person name="Joubert Y."/>
            <person name="Kaplan A."/>
            <person name="Kroger N."/>
            <person name="Kroth P.G."/>
            <person name="La Roche J."/>
            <person name="Lindquist E."/>
            <person name="Lommer M."/>
            <person name="Martin-Jezequel V."/>
            <person name="Lopez P.J."/>
            <person name="Lucas S."/>
            <person name="Mangogna M."/>
            <person name="McGinnis K."/>
            <person name="Medlin L.K."/>
            <person name="Montsant A."/>
            <person name="Oudot-Le Secq M.P."/>
            <person name="Napoli C."/>
            <person name="Obornik M."/>
            <person name="Parker M.S."/>
            <person name="Petit J.L."/>
            <person name="Porcel B.M."/>
            <person name="Poulsen N."/>
            <person name="Robison M."/>
            <person name="Rychlewski L."/>
            <person name="Rynearson T.A."/>
            <person name="Schmutz J."/>
            <person name="Shapiro H."/>
            <person name="Siaut M."/>
            <person name="Stanley M."/>
            <person name="Sussman M.R."/>
            <person name="Taylor A.R."/>
            <person name="Vardi A."/>
            <person name="von Dassow P."/>
            <person name="Vyverman W."/>
            <person name="Willis A."/>
            <person name="Wyrwicz L.S."/>
            <person name="Rokhsar D.S."/>
            <person name="Weissenbach J."/>
            <person name="Armbrust E.V."/>
            <person name="Green B.R."/>
            <person name="Van de Peer Y."/>
            <person name="Grigoriev I.V."/>
        </authorList>
    </citation>
    <scope>NUCLEOTIDE SEQUENCE [LARGE SCALE GENOMIC DNA]</scope>
    <source>
        <strain evidence="4 5">CCAP 1055/1</strain>
    </source>
</reference>
<organism evidence="4 5">
    <name type="scientific">Phaeodactylum tricornutum (strain CCAP 1055/1)</name>
    <dbReference type="NCBI Taxonomy" id="556484"/>
    <lineage>
        <taxon>Eukaryota</taxon>
        <taxon>Sar</taxon>
        <taxon>Stramenopiles</taxon>
        <taxon>Ochrophyta</taxon>
        <taxon>Bacillariophyta</taxon>
        <taxon>Bacillariophyceae</taxon>
        <taxon>Bacillariophycidae</taxon>
        <taxon>Naviculales</taxon>
        <taxon>Phaeodactylaceae</taxon>
        <taxon>Phaeodactylum</taxon>
    </lineage>
</organism>
<dbReference type="GO" id="GO:0003676">
    <property type="term" value="F:nucleic acid binding"/>
    <property type="evidence" value="ECO:0007669"/>
    <property type="project" value="InterPro"/>
</dbReference>
<proteinExistence type="predicted"/>
<dbReference type="PROSITE" id="PS50297">
    <property type="entry name" value="ANK_REP_REGION"/>
    <property type="match status" value="2"/>
</dbReference>
<keyword evidence="5" id="KW-1185">Reference proteome</keyword>
<dbReference type="InterPro" id="IPR002562">
    <property type="entry name" value="3'-5'_exonuclease_dom"/>
</dbReference>
<evidence type="ECO:0000313" key="5">
    <source>
        <dbReference type="Proteomes" id="UP000000759"/>
    </source>
</evidence>
<dbReference type="HOGENOM" id="CLU_418889_0_0_1"/>
<reference evidence="5" key="2">
    <citation type="submission" date="2008-08" db="EMBL/GenBank/DDBJ databases">
        <authorList>
            <consortium name="Diatom Consortium"/>
            <person name="Grigoriev I."/>
            <person name="Grimwood J."/>
            <person name="Kuo A."/>
            <person name="Otillar R.P."/>
            <person name="Salamov A."/>
            <person name="Detter J.C."/>
            <person name="Lindquist E."/>
            <person name="Shapiro H."/>
            <person name="Lucas S."/>
            <person name="Glavina del Rio T."/>
            <person name="Pitluck S."/>
            <person name="Rokhsar D."/>
            <person name="Bowler C."/>
        </authorList>
    </citation>
    <scope>GENOME REANNOTATION</scope>
    <source>
        <strain evidence="5">CCAP 1055/1</strain>
    </source>
</reference>
<dbReference type="InterPro" id="IPR002110">
    <property type="entry name" value="Ankyrin_rpt"/>
</dbReference>
<dbReference type="eggNOG" id="ENOG502S3QK">
    <property type="taxonomic scope" value="Eukaryota"/>
</dbReference>
<feature type="repeat" description="ANK" evidence="1">
    <location>
        <begin position="112"/>
        <end position="145"/>
    </location>
</feature>
<dbReference type="SUPFAM" id="SSF48403">
    <property type="entry name" value="Ankyrin repeat"/>
    <property type="match status" value="1"/>
</dbReference>
<dbReference type="EMBL" id="CM000608">
    <property type="protein sequence ID" value="EEC49589.1"/>
    <property type="molecule type" value="Genomic_DNA"/>
</dbReference>
<dbReference type="PaxDb" id="2850-Phatr45013"/>
<feature type="domain" description="3'-5' exonuclease" evidence="3">
    <location>
        <begin position="444"/>
        <end position="636"/>
    </location>
</feature>
<dbReference type="OrthoDB" id="47557at2759"/>
<feature type="region of interest" description="Disordered" evidence="2">
    <location>
        <begin position="227"/>
        <end position="270"/>
    </location>
</feature>
<dbReference type="PROSITE" id="PS50088">
    <property type="entry name" value="ANK_REPEAT"/>
    <property type="match status" value="2"/>
</dbReference>
<dbReference type="SUPFAM" id="SSF53098">
    <property type="entry name" value="Ribonuclease H-like"/>
    <property type="match status" value="1"/>
</dbReference>
<dbReference type="Pfam" id="PF00023">
    <property type="entry name" value="Ank"/>
    <property type="match status" value="1"/>
</dbReference>
<dbReference type="InterPro" id="IPR036397">
    <property type="entry name" value="RNaseH_sf"/>
</dbReference>
<dbReference type="GeneID" id="7199526"/>
<dbReference type="KEGG" id="pti:PHATRDRAFT_45013"/>
<dbReference type="GO" id="GO:0008408">
    <property type="term" value="F:3'-5' exonuclease activity"/>
    <property type="evidence" value="ECO:0007669"/>
    <property type="project" value="InterPro"/>
</dbReference>